<accession>A0AAW6TZS1</accession>
<dbReference type="EMBL" id="JASCXX010000014">
    <property type="protein sequence ID" value="MDI6449862.1"/>
    <property type="molecule type" value="Genomic_DNA"/>
</dbReference>
<dbReference type="Gene3D" id="1.10.287.1490">
    <property type="match status" value="1"/>
</dbReference>
<feature type="coiled-coil region" evidence="1">
    <location>
        <begin position="32"/>
        <end position="143"/>
    </location>
</feature>
<name>A0AAW6TZS1_9BACT</name>
<dbReference type="Proteomes" id="UP001431776">
    <property type="component" value="Unassembled WGS sequence"/>
</dbReference>
<reference evidence="3" key="1">
    <citation type="submission" date="2023-05" db="EMBL/GenBank/DDBJ databases">
        <title>Anaerotaeda fermentans gen. nov., sp. nov., a novel anaerobic planctomycete of the new family within the order Sedimentisphaerales isolated from Taman Peninsula, Russia.</title>
        <authorList>
            <person name="Khomyakova M.A."/>
            <person name="Merkel A.Y."/>
            <person name="Slobodkin A.I."/>
        </authorList>
    </citation>
    <scope>NUCLEOTIDE SEQUENCE</scope>
    <source>
        <strain evidence="3">M17dextr</strain>
    </source>
</reference>
<sequence length="169" mass="17885">MTERLSAAPSTRVGLALAALLLVSAGCGDSDLEKAQQDAREAKATVKKLELSLARAMQEIADQRAELSVVRETRDELQRQVDQLAQERDSAAALAQQAEQVITHLSSRAEGQVGATAALRRQIDDLKAVVADQQALIEELQKAGAIESLSPGQTQGSGDANEPDDDNGA</sequence>
<organism evidence="3 4">
    <name type="scientific">Anaerobaca lacustris</name>
    <dbReference type="NCBI Taxonomy" id="3044600"/>
    <lineage>
        <taxon>Bacteria</taxon>
        <taxon>Pseudomonadati</taxon>
        <taxon>Planctomycetota</taxon>
        <taxon>Phycisphaerae</taxon>
        <taxon>Sedimentisphaerales</taxon>
        <taxon>Anaerobacaceae</taxon>
        <taxon>Anaerobaca</taxon>
    </lineage>
</organism>
<comment type="caution">
    <text evidence="3">The sequence shown here is derived from an EMBL/GenBank/DDBJ whole genome shotgun (WGS) entry which is preliminary data.</text>
</comment>
<dbReference type="RefSeq" id="WP_349245272.1">
    <property type="nucleotide sequence ID" value="NZ_JASCXX010000014.1"/>
</dbReference>
<dbReference type="PROSITE" id="PS51257">
    <property type="entry name" value="PROKAR_LIPOPROTEIN"/>
    <property type="match status" value="1"/>
</dbReference>
<keyword evidence="1" id="KW-0175">Coiled coil</keyword>
<evidence type="ECO:0000313" key="3">
    <source>
        <dbReference type="EMBL" id="MDI6449862.1"/>
    </source>
</evidence>
<gene>
    <name evidence="3" type="ORF">QJ522_12460</name>
</gene>
<protein>
    <submittedName>
        <fullName evidence="3">Uncharacterized protein</fullName>
    </submittedName>
</protein>
<feature type="region of interest" description="Disordered" evidence="2">
    <location>
        <begin position="144"/>
        <end position="169"/>
    </location>
</feature>
<dbReference type="AlphaFoldDB" id="A0AAW6TZS1"/>
<evidence type="ECO:0000313" key="4">
    <source>
        <dbReference type="Proteomes" id="UP001431776"/>
    </source>
</evidence>
<evidence type="ECO:0000256" key="1">
    <source>
        <dbReference type="SAM" id="Coils"/>
    </source>
</evidence>
<keyword evidence="4" id="KW-1185">Reference proteome</keyword>
<proteinExistence type="predicted"/>
<evidence type="ECO:0000256" key="2">
    <source>
        <dbReference type="SAM" id="MobiDB-lite"/>
    </source>
</evidence>